<protein>
    <submittedName>
        <fullName evidence="4">Type II toxin-antitoxin system ParD family antitoxin</fullName>
    </submittedName>
</protein>
<evidence type="ECO:0000313" key="4">
    <source>
        <dbReference type="WBParaSite" id="GPUH_0000586401-mRNA-1"/>
    </source>
</evidence>
<evidence type="ECO:0000313" key="3">
    <source>
        <dbReference type="Proteomes" id="UP000271098"/>
    </source>
</evidence>
<dbReference type="EMBL" id="UYRT01012895">
    <property type="protein sequence ID" value="VDK52447.1"/>
    <property type="molecule type" value="Genomic_DNA"/>
</dbReference>
<reference evidence="2 3" key="2">
    <citation type="submission" date="2018-11" db="EMBL/GenBank/DDBJ databases">
        <authorList>
            <consortium name="Pathogen Informatics"/>
        </authorList>
    </citation>
    <scope>NUCLEOTIDE SEQUENCE [LARGE SCALE GENOMIC DNA]</scope>
</reference>
<evidence type="ECO:0000313" key="2">
    <source>
        <dbReference type="EMBL" id="VDK52447.1"/>
    </source>
</evidence>
<dbReference type="WBParaSite" id="GPUH_0000586401-mRNA-1">
    <property type="protein sequence ID" value="GPUH_0000586401-mRNA-1"/>
    <property type="gene ID" value="GPUH_0000586401"/>
</dbReference>
<feature type="compositionally biased region" description="Basic and acidic residues" evidence="1">
    <location>
        <begin position="41"/>
        <end position="60"/>
    </location>
</feature>
<accession>A0A183DAW5</accession>
<feature type="region of interest" description="Disordered" evidence="1">
    <location>
        <begin position="41"/>
        <end position="70"/>
    </location>
</feature>
<reference evidence="4" key="1">
    <citation type="submission" date="2016-06" db="UniProtKB">
        <authorList>
            <consortium name="WormBaseParasite"/>
        </authorList>
    </citation>
    <scope>IDENTIFICATION</scope>
</reference>
<organism evidence="4">
    <name type="scientific">Gongylonema pulchrum</name>
    <dbReference type="NCBI Taxonomy" id="637853"/>
    <lineage>
        <taxon>Eukaryota</taxon>
        <taxon>Metazoa</taxon>
        <taxon>Ecdysozoa</taxon>
        <taxon>Nematoda</taxon>
        <taxon>Chromadorea</taxon>
        <taxon>Rhabditida</taxon>
        <taxon>Spirurina</taxon>
        <taxon>Spiruromorpha</taxon>
        <taxon>Spiruroidea</taxon>
        <taxon>Gongylonematidae</taxon>
        <taxon>Gongylonema</taxon>
    </lineage>
</organism>
<name>A0A183DAW5_9BILA</name>
<sequence length="70" mass="8341">MYGEQFSELGLKEEIERMRLSGTEEDSDKLCDLERALRAAEEFEDKPNPEKRREVIRKFYPENSTENQTK</sequence>
<dbReference type="AlphaFoldDB" id="A0A183DAW5"/>
<dbReference type="Proteomes" id="UP000271098">
    <property type="component" value="Unassembled WGS sequence"/>
</dbReference>
<keyword evidence="3" id="KW-1185">Reference proteome</keyword>
<evidence type="ECO:0000256" key="1">
    <source>
        <dbReference type="SAM" id="MobiDB-lite"/>
    </source>
</evidence>
<gene>
    <name evidence="2" type="ORF">GPUH_LOCUS5856</name>
</gene>
<proteinExistence type="predicted"/>